<dbReference type="InterPro" id="IPR034680">
    <property type="entry name" value="Kae1_archaea_euk"/>
</dbReference>
<dbReference type="PANTHER" id="PTHR11735">
    <property type="entry name" value="TRNA N6-ADENOSINE THREONYLCARBAMOYLTRANSFERASE"/>
    <property type="match status" value="1"/>
</dbReference>
<dbReference type="STRING" id="1805483.A0A177ELB2"/>
<evidence type="ECO:0000256" key="8">
    <source>
        <dbReference type="ARBA" id="ARBA00048117"/>
    </source>
</evidence>
<feature type="binding site" evidence="9">
    <location>
        <position position="129"/>
    </location>
    <ligand>
        <name>a divalent metal cation</name>
        <dbReference type="ChEBI" id="CHEBI:60240"/>
    </ligand>
</feature>
<evidence type="ECO:0000259" key="10">
    <source>
        <dbReference type="Pfam" id="PF00814"/>
    </source>
</evidence>
<dbReference type="PRINTS" id="PR00789">
    <property type="entry name" value="OSIALOPTASE"/>
</dbReference>
<dbReference type="PANTHER" id="PTHR11735:SF14">
    <property type="entry name" value="TRNA N6-ADENOSINE THREONYLCARBAMOYLTRANSFERASE"/>
    <property type="match status" value="1"/>
</dbReference>
<dbReference type="CDD" id="cd24132">
    <property type="entry name" value="ASKHA_NBD_OSGEP_like_euk"/>
    <property type="match status" value="1"/>
</dbReference>
<evidence type="ECO:0000256" key="7">
    <source>
        <dbReference type="ARBA" id="ARBA00030439"/>
    </source>
</evidence>
<evidence type="ECO:0000256" key="9">
    <source>
        <dbReference type="HAMAP-Rule" id="MF_03180"/>
    </source>
</evidence>
<dbReference type="NCBIfam" id="TIGR03722">
    <property type="entry name" value="arch_KAE1"/>
    <property type="match status" value="1"/>
</dbReference>
<feature type="binding site" evidence="9">
    <location>
        <position position="108"/>
    </location>
    <ligand>
        <name>a divalent metal cation</name>
        <dbReference type="ChEBI" id="CHEBI:60240"/>
    </ligand>
</feature>
<feature type="binding site" evidence="9">
    <location>
        <position position="264"/>
    </location>
    <ligand>
        <name>substrate</name>
    </ligand>
</feature>
<proteinExistence type="inferred from homology"/>
<evidence type="ECO:0000313" key="11">
    <source>
        <dbReference type="EMBL" id="OAG31769.1"/>
    </source>
</evidence>
<dbReference type="FunFam" id="3.30.420.40:FF:000038">
    <property type="entry name" value="Probable tRNA N6-adenosine threonylcarbamoyltransferase"/>
    <property type="match status" value="1"/>
</dbReference>
<dbReference type="AlphaFoldDB" id="A0A177ELB2"/>
<feature type="binding site" evidence="9">
    <location>
        <position position="292"/>
    </location>
    <ligand>
        <name>a divalent metal cation</name>
        <dbReference type="ChEBI" id="CHEBI:60240"/>
    </ligand>
</feature>
<feature type="binding site" evidence="9">
    <location>
        <begin position="129"/>
        <end position="133"/>
    </location>
    <ligand>
        <name>substrate</name>
    </ligand>
</feature>
<dbReference type="InterPro" id="IPR017861">
    <property type="entry name" value="KAE1/TsaD"/>
</dbReference>
<dbReference type="NCBIfam" id="TIGR00329">
    <property type="entry name" value="gcp_kae1"/>
    <property type="match status" value="1"/>
</dbReference>
<feature type="binding site" evidence="9">
    <location>
        <position position="176"/>
    </location>
    <ligand>
        <name>substrate</name>
    </ligand>
</feature>
<evidence type="ECO:0000256" key="1">
    <source>
        <dbReference type="ARBA" id="ARBA00012156"/>
    </source>
</evidence>
<evidence type="ECO:0000256" key="5">
    <source>
        <dbReference type="ARBA" id="ARBA00022723"/>
    </source>
</evidence>
<dbReference type="GO" id="GO:0005737">
    <property type="term" value="C:cytoplasm"/>
    <property type="evidence" value="ECO:0007669"/>
    <property type="project" value="UniProtKB-SubCell"/>
</dbReference>
<dbReference type="EMBL" id="LTDL01000014">
    <property type="protein sequence ID" value="OAG31769.1"/>
    <property type="molecule type" value="Genomic_DNA"/>
</dbReference>
<evidence type="ECO:0000313" key="12">
    <source>
        <dbReference type="Proteomes" id="UP000185944"/>
    </source>
</evidence>
<dbReference type="OrthoDB" id="10254073at2759"/>
<comment type="similarity">
    <text evidence="9">Belongs to the KAE1 / TsaD family.</text>
</comment>
<keyword evidence="2 9" id="KW-0963">Cytoplasm</keyword>
<comment type="cofactor">
    <cofactor evidence="9">
        <name>a divalent metal cation</name>
        <dbReference type="ChEBI" id="CHEBI:60240"/>
    </cofactor>
    <text evidence="9">Binds 1 divalent metal cation per subunit.</text>
</comment>
<keyword evidence="6 9" id="KW-0012">Acyltransferase</keyword>
<dbReference type="GO" id="GO:0061711">
    <property type="term" value="F:tRNA N(6)-L-threonylcarbamoyladenine synthase activity"/>
    <property type="evidence" value="ECO:0007669"/>
    <property type="project" value="UniProtKB-EC"/>
</dbReference>
<keyword evidence="4 9" id="KW-0819">tRNA processing</keyword>
<evidence type="ECO:0000256" key="2">
    <source>
        <dbReference type="ARBA" id="ARBA00022490"/>
    </source>
</evidence>
<dbReference type="GO" id="GO:0046872">
    <property type="term" value="F:metal ion binding"/>
    <property type="evidence" value="ECO:0007669"/>
    <property type="project" value="UniProtKB-KW"/>
</dbReference>
<dbReference type="GO" id="GO:0005634">
    <property type="term" value="C:nucleus"/>
    <property type="evidence" value="ECO:0007669"/>
    <property type="project" value="UniProtKB-SubCell"/>
</dbReference>
<feature type="binding site" evidence="9">
    <location>
        <position position="180"/>
    </location>
    <ligand>
        <name>substrate</name>
    </ligand>
</feature>
<dbReference type="VEuPathDB" id="MicrosporidiaDB:NEDG_00244"/>
<dbReference type="InterPro" id="IPR043129">
    <property type="entry name" value="ATPase_NBD"/>
</dbReference>
<dbReference type="HAMAP" id="MF_01446">
    <property type="entry name" value="Kae1"/>
    <property type="match status" value="1"/>
</dbReference>
<protein>
    <recommendedName>
        <fullName evidence="1">N(6)-L-threonylcarbamoyladenine synthase</fullName>
        <ecNumber evidence="1">2.3.1.234</ecNumber>
    </recommendedName>
    <alternativeName>
        <fullName evidence="7">N6-L-threonylcarbamoyladenine synthase</fullName>
    </alternativeName>
</protein>
<dbReference type="Pfam" id="PF00814">
    <property type="entry name" value="TsaD"/>
    <property type="match status" value="1"/>
</dbReference>
<evidence type="ECO:0000256" key="6">
    <source>
        <dbReference type="ARBA" id="ARBA00023315"/>
    </source>
</evidence>
<dbReference type="GO" id="GO:0002949">
    <property type="term" value="P:tRNA threonylcarbamoyladenosine modification"/>
    <property type="evidence" value="ECO:0007669"/>
    <property type="project" value="UniProtKB-UniRule"/>
</dbReference>
<evidence type="ECO:0000256" key="4">
    <source>
        <dbReference type="ARBA" id="ARBA00022694"/>
    </source>
</evidence>
<dbReference type="InterPro" id="IPR000905">
    <property type="entry name" value="Gcp-like_dom"/>
</dbReference>
<keyword evidence="9" id="KW-0539">Nucleus</keyword>
<dbReference type="SUPFAM" id="SSF53067">
    <property type="entry name" value="Actin-like ATPase domain"/>
    <property type="match status" value="1"/>
</dbReference>
<dbReference type="Proteomes" id="UP000185944">
    <property type="component" value="Unassembled WGS sequence"/>
</dbReference>
<dbReference type="Gene3D" id="3.30.420.40">
    <property type="match status" value="2"/>
</dbReference>
<keyword evidence="12" id="KW-1185">Reference proteome</keyword>
<feature type="binding site" evidence="9">
    <location>
        <position position="112"/>
    </location>
    <ligand>
        <name>a divalent metal cation</name>
        <dbReference type="ChEBI" id="CHEBI:60240"/>
    </ligand>
</feature>
<accession>A0A177ELB2</accession>
<dbReference type="RefSeq" id="XP_067545370.1">
    <property type="nucleotide sequence ID" value="XM_067687662.1"/>
</dbReference>
<comment type="subcellular location">
    <subcellularLocation>
        <location evidence="9">Cytoplasm</location>
    </subcellularLocation>
    <subcellularLocation>
        <location evidence="9">Nucleus</location>
    </subcellularLocation>
</comment>
<dbReference type="GO" id="GO:0000408">
    <property type="term" value="C:EKC/KEOPS complex"/>
    <property type="evidence" value="ECO:0007669"/>
    <property type="project" value="InterPro"/>
</dbReference>
<gene>
    <name evidence="11" type="ORF">NEDG_00244</name>
</gene>
<reference evidence="11 12" key="1">
    <citation type="submission" date="2016-02" db="EMBL/GenBank/DDBJ databases">
        <title>Discovery of a natural microsporidian pathogen with a broad tissue tropism in Caenorhabditis elegans.</title>
        <authorList>
            <person name="Luallen R.J."/>
            <person name="Reinke A.W."/>
            <person name="Tong L."/>
            <person name="Botts M.R."/>
            <person name="Felix M.-A."/>
            <person name="Troemel E.R."/>
        </authorList>
    </citation>
    <scope>NUCLEOTIDE SEQUENCE [LARGE SCALE GENOMIC DNA]</scope>
    <source>
        <strain evidence="11 12">JUm2807</strain>
    </source>
</reference>
<feature type="binding site" evidence="9">
    <location>
        <position position="161"/>
    </location>
    <ligand>
        <name>substrate</name>
    </ligand>
</feature>
<keyword evidence="3 9" id="KW-0808">Transferase</keyword>
<sequence length="333" mass="36225">MLIAGFEGSANKLGIGIVRDNEILANVRITYVPPTGEGFKIAAASMHHQQGLLPLLRRALEVSGVRLGDIDYLAYTAGPGIGPCLQIVALFVKILSAQHQIPVVPVNHCIAHIEMGRFIAKAANPTVLYVSGGNTQIITYKDGRYRIFGETLDIAVGNALDRLARALGIRNDPSPGYNIEQLAKSGKTYLPLPYSVKGMDVSFSGLVSFIEMYLKDKEVTDELRADLCYSVQETAFAMLTEVTERAMACTGSREVLVVGGVGCNKRLQEMVGEMARQRGSQGFGADERYCIDNGLMIAHTAYKMLTSGYVPVPNSPCTVSQRFRTDSVVVSWR</sequence>
<comment type="catalytic activity">
    <reaction evidence="8 9">
        <text>L-threonylcarbamoyladenylate + adenosine(37) in tRNA = N(6)-L-threonylcarbamoyladenosine(37) in tRNA + AMP + H(+)</text>
        <dbReference type="Rhea" id="RHEA:37059"/>
        <dbReference type="Rhea" id="RHEA-COMP:10162"/>
        <dbReference type="Rhea" id="RHEA-COMP:10163"/>
        <dbReference type="ChEBI" id="CHEBI:15378"/>
        <dbReference type="ChEBI" id="CHEBI:73682"/>
        <dbReference type="ChEBI" id="CHEBI:74411"/>
        <dbReference type="ChEBI" id="CHEBI:74418"/>
        <dbReference type="ChEBI" id="CHEBI:456215"/>
        <dbReference type="EC" id="2.3.1.234"/>
    </reaction>
</comment>
<feature type="domain" description="Gcp-like" evidence="10">
    <location>
        <begin position="23"/>
        <end position="298"/>
    </location>
</feature>
<comment type="caution">
    <text evidence="11">The sequence shown here is derived from an EMBL/GenBank/DDBJ whole genome shotgun (WGS) entry which is preliminary data.</text>
</comment>
<organism evidence="11 12">
    <name type="scientific">Nematocida displodere</name>
    <dbReference type="NCBI Taxonomy" id="1805483"/>
    <lineage>
        <taxon>Eukaryota</taxon>
        <taxon>Fungi</taxon>
        <taxon>Fungi incertae sedis</taxon>
        <taxon>Microsporidia</taxon>
        <taxon>Nematocida</taxon>
    </lineage>
</organism>
<keyword evidence="5 9" id="KW-0479">Metal-binding</keyword>
<evidence type="ECO:0000256" key="3">
    <source>
        <dbReference type="ARBA" id="ARBA00022679"/>
    </source>
</evidence>
<name>A0A177ELB2_9MICR</name>
<dbReference type="EC" id="2.3.1.234" evidence="1"/>
<dbReference type="GeneID" id="93646594"/>